<name>A0A1B2IEC4_9CAUD</name>
<dbReference type="GeneID" id="29062113"/>
<sequence length="486" mass="53682">MINQYSLNAATNAMLLAKQANLHITADEGSPVSLLNKATPSATIYDSTITDEEFFQNLANATKARKPTMGTGEETIVVDTAAGAEMLRVDDHEPTLFELKNMAVQRVNGMVDFGRNVVQPFIDDVLKNMDVRPVQDTSEDWSLEPVSMEASIDDPLVNALINSVAKPTAFDFVREAAGIKVPEGIEPPVSGSRALDDLVARILNEKGWSIGDALSRMAEPFNVSPANPDAPNFAKDQVLFMLLSSYYVDNPWEGSGVTASKWENILNGIFYSTVSWTYLFAQNIVERAHSGQVVYSFSRADKTVYVCQEAFDKYLEDGGTTEALLGAIYANDEGDMKASLLGSSIIDRLAHYTQVWERRSSVSRMKEDTDWLSANRQALKAAFTVALNNADPETFARNAADELFTPEQIRIGVFSSIDYRFNRDCTDIAAFVIPLTAAEVFGEYEISKLLMAIHEGMIRNDNPAEVASEWAANYIIEWLMLGLLVE</sequence>
<accession>A0A1B2IEC4</accession>
<evidence type="ECO:0000313" key="2">
    <source>
        <dbReference type="Proteomes" id="UP000202923"/>
    </source>
</evidence>
<evidence type="ECO:0000313" key="1">
    <source>
        <dbReference type="EMBL" id="ANZ49621.1"/>
    </source>
</evidence>
<dbReference type="RefSeq" id="YP_009278874.1">
    <property type="nucleotide sequence ID" value="NC_031010.1"/>
</dbReference>
<gene>
    <name evidence="1" type="ORF">KWAN_269</name>
</gene>
<proteinExistence type="predicted"/>
<organism evidence="1 2">
    <name type="scientific">Erwinia phage vB_EamM_Kwan</name>
    <dbReference type="NCBI Taxonomy" id="1883374"/>
    <lineage>
        <taxon>Viruses</taxon>
        <taxon>Duplodnaviria</taxon>
        <taxon>Heunggongvirae</taxon>
        <taxon>Uroviricota</taxon>
        <taxon>Caudoviricetes</taxon>
        <taxon>Chimalliviridae</taxon>
        <taxon>Wellingtonvirus</taxon>
        <taxon>Wellingtonvirus wellington</taxon>
    </lineage>
</organism>
<dbReference type="OrthoDB" id="3283at10239"/>
<reference evidence="1 2" key="1">
    <citation type="submission" date="2016-06" db="EMBL/GenBank/DDBJ databases">
        <authorList>
            <person name="Kjaerup R.B."/>
            <person name="Dalgaard T.S."/>
            <person name="Juul-Madsen H.R."/>
        </authorList>
    </citation>
    <scope>NUCLEOTIDE SEQUENCE [LARGE SCALE GENOMIC DNA]</scope>
</reference>
<dbReference type="EMBL" id="KX397369">
    <property type="protein sequence ID" value="ANZ49621.1"/>
    <property type="molecule type" value="Genomic_DNA"/>
</dbReference>
<dbReference type="Proteomes" id="UP000202923">
    <property type="component" value="Genome"/>
</dbReference>
<dbReference type="KEGG" id="vg:29062113"/>
<protein>
    <submittedName>
        <fullName evidence="1">Uncharacterized protein</fullName>
    </submittedName>
</protein>